<dbReference type="STRING" id="398580.Dshi_0322"/>
<dbReference type="PANTHER" id="PTHR47623:SF1">
    <property type="entry name" value="OS09G0287300 PROTEIN"/>
    <property type="match status" value="1"/>
</dbReference>
<dbReference type="InterPro" id="IPR029033">
    <property type="entry name" value="His_PPase_superfam"/>
</dbReference>
<gene>
    <name evidence="2" type="ordered locus">Dshi_0322</name>
</gene>
<name>A8LM94_DINSH</name>
<proteinExistence type="predicted"/>
<dbReference type="CDD" id="cd07067">
    <property type="entry name" value="HP_PGM_like"/>
    <property type="match status" value="1"/>
</dbReference>
<sequence>MKTLLLMRHAKSSWAEPGRDDHSRPLNGRGRRGAEALGRWIRDNDLVPDEVLCSDAARTRETWRRLDLPGEVTLDRALYHAEGAALMARLQQATGDRVLMIAHNPGIAEFASRLTPDRPEHPRFAQYPTGATTVLHFPIAEWAALEWDTGRLASFVIPADLGVTRT</sequence>
<dbReference type="RefSeq" id="WP_012177001.1">
    <property type="nucleotide sequence ID" value="NC_009952.1"/>
</dbReference>
<reference evidence="3" key="1">
    <citation type="journal article" date="2010" name="ISME J.">
        <title>The complete genome sequence of the algal symbiont Dinoroseobacter shibae: a hitchhiker's guide to life in the sea.</title>
        <authorList>
            <person name="Wagner-Dobler I."/>
            <person name="Ballhausen B."/>
            <person name="Berger M."/>
            <person name="Brinkhoff T."/>
            <person name="Buchholz I."/>
            <person name="Bunk B."/>
            <person name="Cypionka H."/>
            <person name="Daniel R."/>
            <person name="Drepper T."/>
            <person name="Gerdts G."/>
            <person name="Hahnke S."/>
            <person name="Han C."/>
            <person name="Jahn D."/>
            <person name="Kalhoefer D."/>
            <person name="Kiss H."/>
            <person name="Klenk H.P."/>
            <person name="Kyrpides N."/>
            <person name="Liebl W."/>
            <person name="Liesegang H."/>
            <person name="Meincke L."/>
            <person name="Pati A."/>
            <person name="Petersen J."/>
            <person name="Piekarski T."/>
            <person name="Pommerenke C."/>
            <person name="Pradella S."/>
            <person name="Pukall R."/>
            <person name="Rabus R."/>
            <person name="Stackebrandt E."/>
            <person name="Thole S."/>
            <person name="Thompson L."/>
            <person name="Tielen P."/>
            <person name="Tomasch J."/>
            <person name="von Jan M."/>
            <person name="Wanphrut N."/>
            <person name="Wichels A."/>
            <person name="Zech H."/>
            <person name="Simon M."/>
        </authorList>
    </citation>
    <scope>NUCLEOTIDE SEQUENCE [LARGE SCALE GENOMIC DNA]</scope>
    <source>
        <strain evidence="3">DSM 16493 / NCIMB 14021 / DFL 12</strain>
    </source>
</reference>
<protein>
    <submittedName>
        <fullName evidence="2">Putative phosphatase</fullName>
    </submittedName>
</protein>
<dbReference type="OrthoDB" id="9810154at2"/>
<dbReference type="AlphaFoldDB" id="A8LM94"/>
<keyword evidence="3" id="KW-1185">Reference proteome</keyword>
<dbReference type="Gene3D" id="3.40.50.1240">
    <property type="entry name" value="Phosphoglycerate mutase-like"/>
    <property type="match status" value="1"/>
</dbReference>
<feature type="region of interest" description="Disordered" evidence="1">
    <location>
        <begin position="10"/>
        <end position="32"/>
    </location>
</feature>
<evidence type="ECO:0000256" key="1">
    <source>
        <dbReference type="SAM" id="MobiDB-lite"/>
    </source>
</evidence>
<dbReference type="EMBL" id="CP000830">
    <property type="protein sequence ID" value="ABV92071.1"/>
    <property type="molecule type" value="Genomic_DNA"/>
</dbReference>
<dbReference type="Pfam" id="PF00300">
    <property type="entry name" value="His_Phos_1"/>
    <property type="match status" value="1"/>
</dbReference>
<accession>A8LM94</accession>
<evidence type="ECO:0000313" key="3">
    <source>
        <dbReference type="Proteomes" id="UP000006833"/>
    </source>
</evidence>
<dbReference type="Proteomes" id="UP000006833">
    <property type="component" value="Chromosome"/>
</dbReference>
<dbReference type="HOGENOM" id="CLU_084603_2_1_5"/>
<dbReference type="InterPro" id="IPR013078">
    <property type="entry name" value="His_Pase_superF_clade-1"/>
</dbReference>
<dbReference type="SMART" id="SM00855">
    <property type="entry name" value="PGAM"/>
    <property type="match status" value="1"/>
</dbReference>
<dbReference type="KEGG" id="dsh:Dshi_0322"/>
<dbReference type="eggNOG" id="COG2062">
    <property type="taxonomic scope" value="Bacteria"/>
</dbReference>
<dbReference type="SUPFAM" id="SSF53254">
    <property type="entry name" value="Phosphoglycerate mutase-like"/>
    <property type="match status" value="1"/>
</dbReference>
<evidence type="ECO:0000313" key="2">
    <source>
        <dbReference type="EMBL" id="ABV92071.1"/>
    </source>
</evidence>
<organism evidence="2 3">
    <name type="scientific">Dinoroseobacter shibae (strain DSM 16493 / NCIMB 14021 / DFL 12)</name>
    <dbReference type="NCBI Taxonomy" id="398580"/>
    <lineage>
        <taxon>Bacteria</taxon>
        <taxon>Pseudomonadati</taxon>
        <taxon>Pseudomonadota</taxon>
        <taxon>Alphaproteobacteria</taxon>
        <taxon>Rhodobacterales</taxon>
        <taxon>Roseobacteraceae</taxon>
        <taxon>Dinoroseobacter</taxon>
    </lineage>
</organism>
<dbReference type="PANTHER" id="PTHR47623">
    <property type="entry name" value="OS09G0287300 PROTEIN"/>
    <property type="match status" value="1"/>
</dbReference>